<sequence length="71" mass="7835">MSTALADYMARQRITDAEFASLIGKDRSLVNRMRRGEARPTLEVAAQIEVSTNGEVPMQAWIAKRGEQVAA</sequence>
<proteinExistence type="predicted"/>
<dbReference type="InterPro" id="IPR010982">
    <property type="entry name" value="Lambda_DNA-bd_dom_sf"/>
</dbReference>
<protein>
    <submittedName>
        <fullName evidence="1">XRE family transcriptional regulator</fullName>
    </submittedName>
</protein>
<dbReference type="Proteomes" id="UP000292347">
    <property type="component" value="Unassembled WGS sequence"/>
</dbReference>
<name>A0A4Q2IXS7_9SPHN</name>
<dbReference type="SUPFAM" id="SSF47413">
    <property type="entry name" value="lambda repressor-like DNA-binding domains"/>
    <property type="match status" value="1"/>
</dbReference>
<dbReference type="Pfam" id="PF01381">
    <property type="entry name" value="HTH_3"/>
    <property type="match status" value="1"/>
</dbReference>
<accession>A0A4Q2IXS7</accession>
<dbReference type="OrthoDB" id="7582299at2"/>
<evidence type="ECO:0000313" key="2">
    <source>
        <dbReference type="Proteomes" id="UP000292347"/>
    </source>
</evidence>
<dbReference type="InterPro" id="IPR001387">
    <property type="entry name" value="Cro/C1-type_HTH"/>
</dbReference>
<evidence type="ECO:0000313" key="1">
    <source>
        <dbReference type="EMBL" id="RXZ35465.1"/>
    </source>
</evidence>
<dbReference type="Gene3D" id="1.10.260.40">
    <property type="entry name" value="lambda repressor-like DNA-binding domains"/>
    <property type="match status" value="1"/>
</dbReference>
<gene>
    <name evidence="1" type="ORF">EO081_07560</name>
</gene>
<organism evidence="1 2">
    <name type="scientific">Sphingomonas desiccabilis</name>
    <dbReference type="NCBI Taxonomy" id="429134"/>
    <lineage>
        <taxon>Bacteria</taxon>
        <taxon>Pseudomonadati</taxon>
        <taxon>Pseudomonadota</taxon>
        <taxon>Alphaproteobacteria</taxon>
        <taxon>Sphingomonadales</taxon>
        <taxon>Sphingomonadaceae</taxon>
        <taxon>Sphingomonas</taxon>
    </lineage>
</organism>
<dbReference type="AlphaFoldDB" id="A0A4Q2IXS7"/>
<keyword evidence="2" id="KW-1185">Reference proteome</keyword>
<dbReference type="EMBL" id="SDPT01000001">
    <property type="protein sequence ID" value="RXZ35465.1"/>
    <property type="molecule type" value="Genomic_DNA"/>
</dbReference>
<dbReference type="RefSeq" id="WP_129341234.1">
    <property type="nucleotide sequence ID" value="NZ_JACIDD010000001.1"/>
</dbReference>
<comment type="caution">
    <text evidence="1">The sequence shown here is derived from an EMBL/GenBank/DDBJ whole genome shotgun (WGS) entry which is preliminary data.</text>
</comment>
<dbReference type="GO" id="GO:0003677">
    <property type="term" value="F:DNA binding"/>
    <property type="evidence" value="ECO:0007669"/>
    <property type="project" value="InterPro"/>
</dbReference>
<reference evidence="1 2" key="1">
    <citation type="submission" date="2019-01" db="EMBL/GenBank/DDBJ databases">
        <title>Sphingomonas mucosissima sp. nov. and Sphingomonas desiccabilis sp. nov., from biological soil crusts in the Colorado Plateau, USA.</title>
        <authorList>
            <person name="Zhu D."/>
        </authorList>
    </citation>
    <scope>NUCLEOTIDE SEQUENCE [LARGE SCALE GENOMIC DNA]</scope>
    <source>
        <strain evidence="1 2">CP1D</strain>
    </source>
</reference>